<dbReference type="Pfam" id="PF13847">
    <property type="entry name" value="Methyltransf_31"/>
    <property type="match status" value="1"/>
</dbReference>
<dbReference type="GO" id="GO:0032259">
    <property type="term" value="P:methylation"/>
    <property type="evidence" value="ECO:0007669"/>
    <property type="project" value="UniProtKB-KW"/>
</dbReference>
<dbReference type="PANTHER" id="PTHR30204">
    <property type="entry name" value="REDOX-CYCLING DRUG-SENSING TRANSCRIPTIONAL ACTIVATOR SOXR"/>
    <property type="match status" value="1"/>
</dbReference>
<dbReference type="PROSITE" id="PS50937">
    <property type="entry name" value="HTH_MERR_2"/>
    <property type="match status" value="1"/>
</dbReference>
<dbReference type="InterPro" id="IPR000551">
    <property type="entry name" value="MerR-type_HTH_dom"/>
</dbReference>
<accession>A0A964W4N3</accession>
<evidence type="ECO:0000259" key="2">
    <source>
        <dbReference type="PROSITE" id="PS50937"/>
    </source>
</evidence>
<reference evidence="3" key="1">
    <citation type="submission" date="2019-12" db="EMBL/GenBank/DDBJ databases">
        <title>Microbes associate with the intestines of laboratory mice.</title>
        <authorList>
            <person name="Navarre W."/>
            <person name="Wong E."/>
        </authorList>
    </citation>
    <scope>NUCLEOTIDE SEQUENCE</scope>
    <source>
        <strain evidence="3">NM79_F5</strain>
    </source>
</reference>
<dbReference type="AlphaFoldDB" id="A0A964W4N3"/>
<gene>
    <name evidence="3" type="ORF">GKZ28_22705</name>
</gene>
<organism evidence="3 4">
    <name type="scientific">Clostridium chromiireducens</name>
    <dbReference type="NCBI Taxonomy" id="225345"/>
    <lineage>
        <taxon>Bacteria</taxon>
        <taxon>Bacillati</taxon>
        <taxon>Bacillota</taxon>
        <taxon>Clostridia</taxon>
        <taxon>Eubacteriales</taxon>
        <taxon>Clostridiaceae</taxon>
        <taxon>Clostridium</taxon>
    </lineage>
</organism>
<keyword evidence="3" id="KW-0489">Methyltransferase</keyword>
<dbReference type="InterPro" id="IPR009061">
    <property type="entry name" value="DNA-bd_dom_put_sf"/>
</dbReference>
<dbReference type="InterPro" id="IPR029063">
    <property type="entry name" value="SAM-dependent_MTases_sf"/>
</dbReference>
<dbReference type="InterPro" id="IPR025714">
    <property type="entry name" value="Methyltranfer_dom"/>
</dbReference>
<keyword evidence="1" id="KW-0238">DNA-binding</keyword>
<sequence>MEKDKVFYTAGIFAKKAGITLKTIHHYHKEGLLCPSSYNEAGYRLYSDEDFQKLQKILTLKFIGFSLEEIKELIKSDHLKNDVRESLNLQMDIIDEKINHLILVKKAINEAELMMDTESTLDWTKFTNIIKIINTEKIWLNQYKNSANLSARISLHDLFSTNEYGWHKWFYDQLGLCEGMTVLEIGCGNASLWLRNIDRIPKNCKITLTDISEGMLKDARQNLGDYSKRFNFNQADAQNIPYEDNSFDVVIADHIFYHISDKQKALSEIKRVLKSKGYLYLSTIGKNHLIELRELLKEFKSNIVIAQSDFSEDFGLENGASQISNYFDGIELLMYDDSLIVSEIEPIIDYLYSTTGNSKEVLVGENLKNFKKFIENKMNVTGSIFITKETGLFKAYSKKK</sequence>
<dbReference type="SUPFAM" id="SSF53335">
    <property type="entry name" value="S-adenosyl-L-methionine-dependent methyltransferases"/>
    <property type="match status" value="1"/>
</dbReference>
<dbReference type="Proteomes" id="UP000656077">
    <property type="component" value="Unassembled WGS sequence"/>
</dbReference>
<dbReference type="GO" id="GO:0008168">
    <property type="term" value="F:methyltransferase activity"/>
    <property type="evidence" value="ECO:0007669"/>
    <property type="project" value="UniProtKB-KW"/>
</dbReference>
<name>A0A964W4N3_9CLOT</name>
<dbReference type="Pfam" id="PF13411">
    <property type="entry name" value="MerR_1"/>
    <property type="match status" value="1"/>
</dbReference>
<dbReference type="CDD" id="cd02440">
    <property type="entry name" value="AdoMet_MTases"/>
    <property type="match status" value="1"/>
</dbReference>
<dbReference type="PANTHER" id="PTHR30204:SF96">
    <property type="entry name" value="CHROMOSOME-ANCHORING PROTEIN RACA"/>
    <property type="match status" value="1"/>
</dbReference>
<dbReference type="RefSeq" id="WP_160361040.1">
    <property type="nucleotide sequence ID" value="NZ_WSRQ01000059.1"/>
</dbReference>
<evidence type="ECO:0000256" key="1">
    <source>
        <dbReference type="ARBA" id="ARBA00023125"/>
    </source>
</evidence>
<protein>
    <submittedName>
        <fullName evidence="3">Methyltransferase domain-containing protein</fullName>
    </submittedName>
</protein>
<keyword evidence="3" id="KW-0808">Transferase</keyword>
<dbReference type="InterPro" id="IPR047057">
    <property type="entry name" value="MerR_fam"/>
</dbReference>
<dbReference type="PRINTS" id="PR00040">
    <property type="entry name" value="HTHMERR"/>
</dbReference>
<dbReference type="GO" id="GO:0003700">
    <property type="term" value="F:DNA-binding transcription factor activity"/>
    <property type="evidence" value="ECO:0007669"/>
    <property type="project" value="InterPro"/>
</dbReference>
<dbReference type="EMBL" id="WSRQ01000059">
    <property type="protein sequence ID" value="MVX66490.1"/>
    <property type="molecule type" value="Genomic_DNA"/>
</dbReference>
<comment type="caution">
    <text evidence="3">The sequence shown here is derived from an EMBL/GenBank/DDBJ whole genome shotgun (WGS) entry which is preliminary data.</text>
</comment>
<dbReference type="SUPFAM" id="SSF46955">
    <property type="entry name" value="Putative DNA-binding domain"/>
    <property type="match status" value="1"/>
</dbReference>
<dbReference type="CDD" id="cd01106">
    <property type="entry name" value="HTH_TipAL-Mta"/>
    <property type="match status" value="1"/>
</dbReference>
<evidence type="ECO:0000313" key="4">
    <source>
        <dbReference type="Proteomes" id="UP000656077"/>
    </source>
</evidence>
<dbReference type="Gene3D" id="3.40.50.150">
    <property type="entry name" value="Vaccinia Virus protein VP39"/>
    <property type="match status" value="1"/>
</dbReference>
<dbReference type="SMART" id="SM00422">
    <property type="entry name" value="HTH_MERR"/>
    <property type="match status" value="1"/>
</dbReference>
<dbReference type="GO" id="GO:0003677">
    <property type="term" value="F:DNA binding"/>
    <property type="evidence" value="ECO:0007669"/>
    <property type="project" value="UniProtKB-KW"/>
</dbReference>
<evidence type="ECO:0000313" key="3">
    <source>
        <dbReference type="EMBL" id="MVX66490.1"/>
    </source>
</evidence>
<proteinExistence type="predicted"/>
<dbReference type="Gene3D" id="1.10.1660.10">
    <property type="match status" value="1"/>
</dbReference>
<feature type="domain" description="HTH merR-type" evidence="2">
    <location>
        <begin position="7"/>
        <end position="76"/>
    </location>
</feature>